<gene>
    <name evidence="3" type="ORF">HYDPIDRAFT_29551</name>
</gene>
<keyword evidence="4" id="KW-1185">Reference proteome</keyword>
<protein>
    <submittedName>
        <fullName evidence="3">Uncharacterized protein</fullName>
    </submittedName>
</protein>
<evidence type="ECO:0000313" key="3">
    <source>
        <dbReference type="EMBL" id="KIJ63292.1"/>
    </source>
</evidence>
<feature type="signal peptide" evidence="2">
    <location>
        <begin position="1"/>
        <end position="26"/>
    </location>
</feature>
<name>A0A0C9WEF9_9AGAM</name>
<dbReference type="EMBL" id="KN839851">
    <property type="protein sequence ID" value="KIJ63292.1"/>
    <property type="molecule type" value="Genomic_DNA"/>
</dbReference>
<feature type="compositionally biased region" description="Basic and acidic residues" evidence="1">
    <location>
        <begin position="128"/>
        <end position="154"/>
    </location>
</feature>
<feature type="chain" id="PRO_5002216002" evidence="2">
    <location>
        <begin position="27"/>
        <end position="154"/>
    </location>
</feature>
<proteinExistence type="predicted"/>
<keyword evidence="2" id="KW-0732">Signal</keyword>
<reference evidence="3 4" key="1">
    <citation type="submission" date="2014-04" db="EMBL/GenBank/DDBJ databases">
        <title>Evolutionary Origins and Diversification of the Mycorrhizal Mutualists.</title>
        <authorList>
            <consortium name="DOE Joint Genome Institute"/>
            <consortium name="Mycorrhizal Genomics Consortium"/>
            <person name="Kohler A."/>
            <person name="Kuo A."/>
            <person name="Nagy L.G."/>
            <person name="Floudas D."/>
            <person name="Copeland A."/>
            <person name="Barry K.W."/>
            <person name="Cichocki N."/>
            <person name="Veneault-Fourrey C."/>
            <person name="LaButti K."/>
            <person name="Lindquist E.A."/>
            <person name="Lipzen A."/>
            <person name="Lundell T."/>
            <person name="Morin E."/>
            <person name="Murat C."/>
            <person name="Riley R."/>
            <person name="Ohm R."/>
            <person name="Sun H."/>
            <person name="Tunlid A."/>
            <person name="Henrissat B."/>
            <person name="Grigoriev I.V."/>
            <person name="Hibbett D.S."/>
            <person name="Martin F."/>
        </authorList>
    </citation>
    <scope>NUCLEOTIDE SEQUENCE [LARGE SCALE GENOMIC DNA]</scope>
    <source>
        <strain evidence="3 4">MD-312</strain>
    </source>
</reference>
<dbReference type="OrthoDB" id="2497589at2759"/>
<organism evidence="3 4">
    <name type="scientific">Hydnomerulius pinastri MD-312</name>
    <dbReference type="NCBI Taxonomy" id="994086"/>
    <lineage>
        <taxon>Eukaryota</taxon>
        <taxon>Fungi</taxon>
        <taxon>Dikarya</taxon>
        <taxon>Basidiomycota</taxon>
        <taxon>Agaricomycotina</taxon>
        <taxon>Agaricomycetes</taxon>
        <taxon>Agaricomycetidae</taxon>
        <taxon>Boletales</taxon>
        <taxon>Boletales incertae sedis</taxon>
        <taxon>Leucogyrophana</taxon>
    </lineage>
</organism>
<feature type="region of interest" description="Disordered" evidence="1">
    <location>
        <begin position="103"/>
        <end position="154"/>
    </location>
</feature>
<dbReference type="AlphaFoldDB" id="A0A0C9WEF9"/>
<evidence type="ECO:0000256" key="2">
    <source>
        <dbReference type="SAM" id="SignalP"/>
    </source>
</evidence>
<evidence type="ECO:0000256" key="1">
    <source>
        <dbReference type="SAM" id="MobiDB-lite"/>
    </source>
</evidence>
<dbReference type="PROSITE" id="PS51257">
    <property type="entry name" value="PROKAR_LIPOPROTEIN"/>
    <property type="match status" value="1"/>
</dbReference>
<sequence>MFGTSRSGVHAVIFVAILSCYPPSRSGSAGPASIFAWNLTSGEKELLVDAFPASHTHPPSVVEGQEPVAQTDPGFLGSATLVPTPFASGNFVWKGNKRMTVELPKVDGKEGDSEEGVPTTEEPAGGAEESKPEEPPAGEVKEGDEKTPAKESAA</sequence>
<dbReference type="HOGENOM" id="CLU_1704454_0_0_1"/>
<dbReference type="Proteomes" id="UP000053820">
    <property type="component" value="Unassembled WGS sequence"/>
</dbReference>
<accession>A0A0C9WEF9</accession>
<evidence type="ECO:0000313" key="4">
    <source>
        <dbReference type="Proteomes" id="UP000053820"/>
    </source>
</evidence>